<evidence type="ECO:0000256" key="1">
    <source>
        <dbReference type="ARBA" id="ARBA00022801"/>
    </source>
</evidence>
<feature type="active site" description="Nucleophile" evidence="2">
    <location>
        <position position="23"/>
    </location>
</feature>
<dbReference type="NCBIfam" id="TIGR01460">
    <property type="entry name" value="HAD-SF-IIA"/>
    <property type="match status" value="1"/>
</dbReference>
<evidence type="ECO:0000256" key="2">
    <source>
        <dbReference type="PIRSR" id="PIRSR000915-1"/>
    </source>
</evidence>
<keyword evidence="4" id="KW-0460">Magnesium</keyword>
<dbReference type="FunCoup" id="F2UD97">
    <property type="interactions" value="655"/>
</dbReference>
<evidence type="ECO:0000256" key="3">
    <source>
        <dbReference type="PIRSR" id="PIRSR000915-2"/>
    </source>
</evidence>
<dbReference type="OrthoDB" id="413953at2759"/>
<feature type="binding site" evidence="4">
    <location>
        <position position="25"/>
    </location>
    <ligand>
        <name>Mg(2+)</name>
        <dbReference type="ChEBI" id="CHEBI:18420"/>
    </ligand>
</feature>
<dbReference type="GO" id="GO:0016791">
    <property type="term" value="F:phosphatase activity"/>
    <property type="evidence" value="ECO:0007669"/>
    <property type="project" value="InterPro"/>
</dbReference>
<dbReference type="PANTHER" id="PTHR19288:SF46">
    <property type="entry name" value="HALOACID DEHALOGENASE-LIKE HYDROLASE DOMAIN-CONTAINING PROTEIN 2"/>
    <property type="match status" value="1"/>
</dbReference>
<dbReference type="PIRSF" id="PIRSF000915">
    <property type="entry name" value="PGP-type_phosphatase"/>
    <property type="match status" value="1"/>
</dbReference>
<dbReference type="InterPro" id="IPR006349">
    <property type="entry name" value="PGP_euk"/>
</dbReference>
<evidence type="ECO:0000313" key="5">
    <source>
        <dbReference type="EMBL" id="EGD74592.1"/>
    </source>
</evidence>
<dbReference type="OMA" id="PPMHRET"/>
<reference evidence="5" key="1">
    <citation type="submission" date="2009-08" db="EMBL/GenBank/DDBJ databases">
        <title>Annotation of Salpingoeca rosetta.</title>
        <authorList>
            <consortium name="The Broad Institute Genome Sequencing Platform"/>
            <person name="Russ C."/>
            <person name="Cuomo C."/>
            <person name="Burger G."/>
            <person name="Gray M.W."/>
            <person name="Holland P.W.H."/>
            <person name="King N."/>
            <person name="Lang F.B.F."/>
            <person name="Roger A.J."/>
            <person name="Ruiz-Trillo I."/>
            <person name="Young S.K."/>
            <person name="Zeng Q."/>
            <person name="Gargeya S."/>
            <person name="Alvarado L."/>
            <person name="Berlin A."/>
            <person name="Chapman S.B."/>
            <person name="Chen Z."/>
            <person name="Freedman E."/>
            <person name="Gellesch M."/>
            <person name="Goldberg J."/>
            <person name="Griggs A."/>
            <person name="Gujja S."/>
            <person name="Heilman E."/>
            <person name="Heiman D."/>
            <person name="Howarth C."/>
            <person name="Mehta T."/>
            <person name="Neiman D."/>
            <person name="Pearson M."/>
            <person name="Roberts A."/>
            <person name="Saif S."/>
            <person name="Shea T."/>
            <person name="Shenoy N."/>
            <person name="Sisk P."/>
            <person name="Stolte C."/>
            <person name="Sykes S."/>
            <person name="White J."/>
            <person name="Yandava C."/>
            <person name="Haas B."/>
            <person name="Nusbaum C."/>
            <person name="Birren B."/>
        </authorList>
    </citation>
    <scope>NUCLEOTIDE SEQUENCE [LARGE SCALE GENOMIC DNA]</scope>
    <source>
        <strain evidence="5">ATCC 50818</strain>
    </source>
</reference>
<feature type="active site" description="Nucleophile" evidence="2">
    <location>
        <position position="25"/>
    </location>
</feature>
<dbReference type="RefSeq" id="XP_004992849.1">
    <property type="nucleotide sequence ID" value="XM_004992792.1"/>
</dbReference>
<dbReference type="Proteomes" id="UP000007799">
    <property type="component" value="Unassembled WGS sequence"/>
</dbReference>
<name>F2UD97_SALR5</name>
<dbReference type="Pfam" id="PF13242">
    <property type="entry name" value="Hydrolase_like"/>
    <property type="match status" value="1"/>
</dbReference>
<comment type="cofactor">
    <cofactor evidence="4">
        <name>Mg(2+)</name>
        <dbReference type="ChEBI" id="CHEBI:18420"/>
    </cofactor>
    <text evidence="4">Divalent metal ions. Mg(2+) is the most effective.</text>
</comment>
<dbReference type="InParanoid" id="F2UD97"/>
<dbReference type="InterPro" id="IPR023214">
    <property type="entry name" value="HAD_sf"/>
</dbReference>
<dbReference type="STRING" id="946362.F2UD97"/>
<dbReference type="Pfam" id="PF13344">
    <property type="entry name" value="Hydrolase_6"/>
    <property type="match status" value="1"/>
</dbReference>
<keyword evidence="1" id="KW-0378">Hydrolase</keyword>
<dbReference type="InterPro" id="IPR036412">
    <property type="entry name" value="HAD-like_sf"/>
</dbReference>
<proteinExistence type="predicted"/>
<evidence type="ECO:0000313" key="6">
    <source>
        <dbReference type="Proteomes" id="UP000007799"/>
    </source>
</evidence>
<dbReference type="SUPFAM" id="SSF56784">
    <property type="entry name" value="HAD-like"/>
    <property type="match status" value="1"/>
</dbReference>
<dbReference type="NCBIfam" id="TIGR01452">
    <property type="entry name" value="PGP_euk"/>
    <property type="match status" value="1"/>
</dbReference>
<evidence type="ECO:0008006" key="7">
    <source>
        <dbReference type="Google" id="ProtNLM"/>
    </source>
</evidence>
<evidence type="ECO:0000256" key="4">
    <source>
        <dbReference type="PIRSR" id="PIRSR000915-3"/>
    </source>
</evidence>
<keyword evidence="4" id="KW-0479">Metal-binding</keyword>
<organism evidence="6">
    <name type="scientific">Salpingoeca rosetta (strain ATCC 50818 / BSB-021)</name>
    <dbReference type="NCBI Taxonomy" id="946362"/>
    <lineage>
        <taxon>Eukaryota</taxon>
        <taxon>Choanoflagellata</taxon>
        <taxon>Craspedida</taxon>
        <taxon>Salpingoecidae</taxon>
        <taxon>Salpingoeca</taxon>
    </lineage>
</organism>
<accession>F2UD97</accession>
<feature type="binding site" evidence="4">
    <location>
        <position position="246"/>
    </location>
    <ligand>
        <name>Mg(2+)</name>
        <dbReference type="ChEBI" id="CHEBI:18420"/>
    </ligand>
</feature>
<dbReference type="PANTHER" id="PTHR19288">
    <property type="entry name" value="4-NITROPHENYLPHOSPHATASE-RELATED"/>
    <property type="match status" value="1"/>
</dbReference>
<dbReference type="EMBL" id="GL832969">
    <property type="protein sequence ID" value="EGD74592.1"/>
    <property type="molecule type" value="Genomic_DNA"/>
</dbReference>
<dbReference type="AlphaFoldDB" id="F2UD97"/>
<dbReference type="GO" id="GO:0005737">
    <property type="term" value="C:cytoplasm"/>
    <property type="evidence" value="ECO:0007669"/>
    <property type="project" value="TreeGrafter"/>
</dbReference>
<sequence>MTSTTKRQPHAELVETTRTFVLDCDGVIWRGNQLIEGIAEVLDYLRAAGKRLVFLTNNSTKTRQQQVDKFHRLGLTWVQREDVLTSAYAAALLLKRKLKLPTDKKVYVVGHEGIVDEMTQLGYTCVGADEHACRTPDLKQGLSVDPDIGAVVCGFDLHFNYWKMVYATQCVLTLPGCEFVATNCDALSHVVSDAEWPGGGTMVAALQHALGRAPIVAGKPSEFLVELLVETCGEGAGPEHMCMVGDRLDTDIAFGHQGGMRTLLVYTGVTAKGRLETELQRLNVKPPHHTADSLANLLLA</sequence>
<feature type="binding site" evidence="3">
    <location>
        <position position="219"/>
    </location>
    <ligand>
        <name>substrate</name>
    </ligand>
</feature>
<dbReference type="Gene3D" id="3.40.50.1000">
    <property type="entry name" value="HAD superfamily/HAD-like"/>
    <property type="match status" value="2"/>
</dbReference>
<dbReference type="InterPro" id="IPR006357">
    <property type="entry name" value="HAD-SF_hydro_IIA"/>
</dbReference>
<keyword evidence="6" id="KW-1185">Reference proteome</keyword>
<feature type="binding site" evidence="4">
    <location>
        <position position="23"/>
    </location>
    <ligand>
        <name>Mg(2+)</name>
        <dbReference type="ChEBI" id="CHEBI:18420"/>
    </ligand>
</feature>
<dbReference type="KEGG" id="sre:PTSG_05957"/>
<dbReference type="GO" id="GO:0046872">
    <property type="term" value="F:metal ion binding"/>
    <property type="evidence" value="ECO:0007669"/>
    <property type="project" value="UniProtKB-KW"/>
</dbReference>
<dbReference type="GeneID" id="16073422"/>
<dbReference type="eggNOG" id="KOG2882">
    <property type="taxonomic scope" value="Eukaryota"/>
</dbReference>
<dbReference type="FunFam" id="3.40.50.1000:FF:000039">
    <property type="entry name" value="Phosphoglycolate phosphatase"/>
    <property type="match status" value="1"/>
</dbReference>
<gene>
    <name evidence="5" type="ORF">PTSG_05957</name>
</gene>
<feature type="binding site" evidence="3">
    <location>
        <position position="189"/>
    </location>
    <ligand>
        <name>substrate</name>
    </ligand>
</feature>
<protein>
    <recommendedName>
        <fullName evidence="7">Phosphoglycolate phosphatase</fullName>
    </recommendedName>
</protein>